<name>A0ACB5RAE8_9CLOT</name>
<dbReference type="EMBL" id="BROD01000001">
    <property type="protein sequence ID" value="GKX66072.1"/>
    <property type="molecule type" value="Genomic_DNA"/>
</dbReference>
<organism evidence="1 2">
    <name type="scientific">Inconstantimicrobium mannanitabidum</name>
    <dbReference type="NCBI Taxonomy" id="1604901"/>
    <lineage>
        <taxon>Bacteria</taxon>
        <taxon>Bacillati</taxon>
        <taxon>Bacillota</taxon>
        <taxon>Clostridia</taxon>
        <taxon>Eubacteriales</taxon>
        <taxon>Clostridiaceae</taxon>
        <taxon>Inconstantimicrobium</taxon>
    </lineage>
</organism>
<keyword evidence="2" id="KW-1185">Reference proteome</keyword>
<comment type="caution">
    <text evidence="1">The sequence shown here is derived from an EMBL/GenBank/DDBJ whole genome shotgun (WGS) entry which is preliminary data.</text>
</comment>
<protein>
    <submittedName>
        <fullName evidence="1">Aminoglycoside phosphotransferase</fullName>
    </submittedName>
</protein>
<evidence type="ECO:0000313" key="1">
    <source>
        <dbReference type="EMBL" id="GKX66072.1"/>
    </source>
</evidence>
<evidence type="ECO:0000313" key="2">
    <source>
        <dbReference type="Proteomes" id="UP001058074"/>
    </source>
</evidence>
<proteinExistence type="predicted"/>
<dbReference type="Proteomes" id="UP001058074">
    <property type="component" value="Unassembled WGS sequence"/>
</dbReference>
<sequence length="284" mass="32598">MIELDKLKLMAQGGQADIYELDSNKIIRVLRNKNDEEALKIEMSVMKSLHDKGKSVPEVYEFLKVEEKPSIIMEKINGSTMIDELRNKPLKIFKQAEKLAELHMEVADCVDGLEMVSINERAAHLIPKGELLDSELKEFVLNILKVLPKGNDICHGDFHPGNIMIVNRKYYVIDWFGATIGRKLSDIAHTYLLLKNTPEIPSMPKLQNFLLGCTGSLIARRYLSTCYKIENFQWDEFSKWMVVRAAERVFYGLPSEKEGLLKFIKKCKEAEGSGINASKWWKFI</sequence>
<reference evidence="1" key="1">
    <citation type="journal article" date="2025" name="Int. J. Syst. Evol. Microbiol.">
        <title>Inconstantimicrobium mannanitabidum sp. nov., a novel member of the family Clostridiaceae isolated from anoxic soil under the treatment of reductive soil disinfestation.</title>
        <authorList>
            <person name="Ueki A."/>
            <person name="Tonouchi A."/>
            <person name="Honma S."/>
            <person name="Kaku N."/>
            <person name="Ueki K."/>
        </authorList>
    </citation>
    <scope>NUCLEOTIDE SEQUENCE</scope>
    <source>
        <strain evidence="1">TW13</strain>
    </source>
</reference>
<gene>
    <name evidence="1" type="ORF">rsdtw13_13300</name>
</gene>
<accession>A0ACB5RAE8</accession>